<keyword evidence="2" id="KW-1185">Reference proteome</keyword>
<dbReference type="EMBL" id="BLLB01000002">
    <property type="protein sequence ID" value="GFH01083.1"/>
    <property type="molecule type" value="Genomic_DNA"/>
</dbReference>
<dbReference type="AlphaFoldDB" id="A0A7I9ZJS0"/>
<sequence length="134" mass="15005">MSRKSDAKKARRRKRQADRGLAFAPDDVQERVAAVVADLEDFDAQLTQRGWVFSEDTDDDTGVLWFWPPSYAEVADPDMATATVVALIEAEGGDIAHVVFVGADEDYQFGLEELSEHIEVIESYRVGEPLPRFD</sequence>
<proteinExistence type="predicted"/>
<accession>A0A7I9ZJS0</accession>
<evidence type="ECO:0000313" key="1">
    <source>
        <dbReference type="EMBL" id="GFH01083.1"/>
    </source>
</evidence>
<organism evidence="1 2">
    <name type="scientific">Mycolicibacterium hippocampi</name>
    <dbReference type="NCBI Taxonomy" id="659824"/>
    <lineage>
        <taxon>Bacteria</taxon>
        <taxon>Bacillati</taxon>
        <taxon>Actinomycetota</taxon>
        <taxon>Actinomycetes</taxon>
        <taxon>Mycobacteriales</taxon>
        <taxon>Mycobacteriaceae</taxon>
        <taxon>Mycolicibacterium</taxon>
    </lineage>
</organism>
<comment type="caution">
    <text evidence="1">The sequence shown here is derived from an EMBL/GenBank/DDBJ whole genome shotgun (WGS) entry which is preliminary data.</text>
</comment>
<gene>
    <name evidence="1" type="ORF">MHIP_15660</name>
</gene>
<reference evidence="1 2" key="1">
    <citation type="journal article" date="2019" name="Emerg. Microbes Infect.">
        <title>Comprehensive subspecies identification of 175 nontuberculous mycobacteria species based on 7547 genomic profiles.</title>
        <authorList>
            <person name="Matsumoto Y."/>
            <person name="Kinjo T."/>
            <person name="Motooka D."/>
            <person name="Nabeya D."/>
            <person name="Jung N."/>
            <person name="Uechi K."/>
            <person name="Horii T."/>
            <person name="Iida T."/>
            <person name="Fujita J."/>
            <person name="Nakamura S."/>
        </authorList>
    </citation>
    <scope>NUCLEOTIDE SEQUENCE [LARGE SCALE GENOMIC DNA]</scope>
    <source>
        <strain evidence="1 2">JCM 30996</strain>
    </source>
</reference>
<dbReference type="RefSeq" id="WP_163887932.1">
    <property type="nucleotide sequence ID" value="NZ_BLLB01000002.1"/>
</dbReference>
<dbReference type="Proteomes" id="UP000465304">
    <property type="component" value="Unassembled WGS sequence"/>
</dbReference>
<evidence type="ECO:0000313" key="2">
    <source>
        <dbReference type="Proteomes" id="UP000465304"/>
    </source>
</evidence>
<protein>
    <submittedName>
        <fullName evidence="1">Uncharacterized protein</fullName>
    </submittedName>
</protein>
<name>A0A7I9ZJS0_9MYCO</name>